<feature type="transmembrane region" description="Helical" evidence="1">
    <location>
        <begin position="36"/>
        <end position="56"/>
    </location>
</feature>
<evidence type="ECO:0000256" key="1">
    <source>
        <dbReference type="SAM" id="Phobius"/>
    </source>
</evidence>
<dbReference type="EMBL" id="CP155447">
    <property type="protein sequence ID" value="XBH06659.1"/>
    <property type="molecule type" value="Genomic_DNA"/>
</dbReference>
<gene>
    <name evidence="2" type="ORF">V5E97_11650</name>
</gene>
<dbReference type="InterPro" id="IPR032675">
    <property type="entry name" value="LRR_dom_sf"/>
</dbReference>
<sequence length="306" mass="34402">MQPSAIDRQFPTLDPLARILLRPVGLVGRRLCRTRLSLRVLMILVLAIGTGFGWIVRTARDQRDAVAAIRSVNGSVIYDIDWRNATSNPYLSSWSPLQLYDGKIGDHTWLKWVVDRIGIDYFGNVVYARLVERRTSDRSKTDDALMAHIGRLRRLRTLRLDNTQVTEDGLIHLKGLTGLDSLSLAYTRIDDRGLVHLKGLTSLDSLSLAHTRIDDRGLTHLKGLTGLRSLSLDNTRVSDRGLTHLMGLTGLQTLSLDNTRVSDRGLVHLEELNWLGSLYINNTNLTDDGVGELKWALPRVQIVRNQ</sequence>
<dbReference type="PANTHER" id="PTHR13318">
    <property type="entry name" value="PARTNER OF PAIRED, ISOFORM B-RELATED"/>
    <property type="match status" value="1"/>
</dbReference>
<evidence type="ECO:0000313" key="2">
    <source>
        <dbReference type="EMBL" id="XBH06659.1"/>
    </source>
</evidence>
<dbReference type="AlphaFoldDB" id="A0AAU7CMV3"/>
<protein>
    <recommendedName>
        <fullName evidence="3">Internalin-A</fullName>
    </recommendedName>
</protein>
<proteinExistence type="predicted"/>
<reference evidence="2" key="1">
    <citation type="submission" date="2024-05" db="EMBL/GenBank/DDBJ databases">
        <title>Planctomycetes of the genus Singulisphaera possess chitinolytic capabilities.</title>
        <authorList>
            <person name="Ivanova A."/>
        </authorList>
    </citation>
    <scope>NUCLEOTIDE SEQUENCE</scope>
    <source>
        <strain evidence="2">Ch08T</strain>
    </source>
</reference>
<keyword evidence="1" id="KW-0812">Transmembrane</keyword>
<dbReference type="Gene3D" id="3.80.10.10">
    <property type="entry name" value="Ribonuclease Inhibitor"/>
    <property type="match status" value="1"/>
</dbReference>
<organism evidence="2">
    <name type="scientific">Singulisphaera sp. Ch08</name>
    <dbReference type="NCBI Taxonomy" id="3120278"/>
    <lineage>
        <taxon>Bacteria</taxon>
        <taxon>Pseudomonadati</taxon>
        <taxon>Planctomycetota</taxon>
        <taxon>Planctomycetia</taxon>
        <taxon>Isosphaerales</taxon>
        <taxon>Isosphaeraceae</taxon>
        <taxon>Singulisphaera</taxon>
    </lineage>
</organism>
<dbReference type="InterPro" id="IPR001611">
    <property type="entry name" value="Leu-rich_rpt"/>
</dbReference>
<dbReference type="PANTHER" id="PTHR13318:SF105">
    <property type="entry name" value="F-BOX_LRR-REPEAT PROTEIN 3"/>
    <property type="match status" value="1"/>
</dbReference>
<dbReference type="RefSeq" id="WP_406699508.1">
    <property type="nucleotide sequence ID" value="NZ_CP155447.1"/>
</dbReference>
<dbReference type="GO" id="GO:0031146">
    <property type="term" value="P:SCF-dependent proteasomal ubiquitin-dependent protein catabolic process"/>
    <property type="evidence" value="ECO:0007669"/>
    <property type="project" value="TreeGrafter"/>
</dbReference>
<dbReference type="GO" id="GO:0019005">
    <property type="term" value="C:SCF ubiquitin ligase complex"/>
    <property type="evidence" value="ECO:0007669"/>
    <property type="project" value="TreeGrafter"/>
</dbReference>
<name>A0AAU7CMV3_9BACT</name>
<dbReference type="Pfam" id="PF13855">
    <property type="entry name" value="LRR_8"/>
    <property type="match status" value="1"/>
</dbReference>
<keyword evidence="1" id="KW-0472">Membrane</keyword>
<dbReference type="SUPFAM" id="SSF52047">
    <property type="entry name" value="RNI-like"/>
    <property type="match status" value="1"/>
</dbReference>
<accession>A0AAU7CMV3</accession>
<evidence type="ECO:0008006" key="3">
    <source>
        <dbReference type="Google" id="ProtNLM"/>
    </source>
</evidence>
<keyword evidence="1" id="KW-1133">Transmembrane helix</keyword>